<evidence type="ECO:0000256" key="2">
    <source>
        <dbReference type="ARBA" id="ARBA00022490"/>
    </source>
</evidence>
<accession>A0AA49FJ93</accession>
<comment type="subunit">
    <text evidence="4">Interacts with the cytoplasmic NapA precursor.</text>
</comment>
<evidence type="ECO:0000256" key="3">
    <source>
        <dbReference type="ARBA" id="ARBA00023186"/>
    </source>
</evidence>
<proteinExistence type="inferred from homology"/>
<dbReference type="HAMAP" id="MF_02200">
    <property type="entry name" value="NapD"/>
    <property type="match status" value="1"/>
</dbReference>
<dbReference type="InterPro" id="IPR005623">
    <property type="entry name" value="Chaperone_NapD_NO3_reduct"/>
</dbReference>
<dbReference type="GO" id="GO:0005048">
    <property type="term" value="F:signal sequence binding"/>
    <property type="evidence" value="ECO:0007669"/>
    <property type="project" value="UniProtKB-UniRule"/>
</dbReference>
<dbReference type="KEGG" id="npv:OHM77_07750"/>
<dbReference type="Pfam" id="PF03927">
    <property type="entry name" value="NapD"/>
    <property type="match status" value="1"/>
</dbReference>
<organism evidence="5">
    <name type="scientific">Candidatus Nitricoxidivorans perseverans</name>
    <dbReference type="NCBI Taxonomy" id="2975601"/>
    <lineage>
        <taxon>Bacteria</taxon>
        <taxon>Pseudomonadati</taxon>
        <taxon>Pseudomonadota</taxon>
        <taxon>Betaproteobacteria</taxon>
        <taxon>Nitrosomonadales</taxon>
        <taxon>Sterolibacteriaceae</taxon>
        <taxon>Candidatus Nitricoxidivorans</taxon>
    </lineage>
</organism>
<dbReference type="AlphaFoldDB" id="A0AA49FJ93"/>
<dbReference type="Proteomes" id="UP001234916">
    <property type="component" value="Chromosome"/>
</dbReference>
<evidence type="ECO:0000256" key="4">
    <source>
        <dbReference type="HAMAP-Rule" id="MF_02200"/>
    </source>
</evidence>
<dbReference type="EMBL" id="CP107246">
    <property type="protein sequence ID" value="WIM04600.1"/>
    <property type="molecule type" value="Genomic_DNA"/>
</dbReference>
<comment type="similarity">
    <text evidence="4">Belongs to the NapD family.</text>
</comment>
<keyword evidence="3 4" id="KW-0143">Chaperone</keyword>
<keyword evidence="2 4" id="KW-0963">Cytoplasm</keyword>
<evidence type="ECO:0000313" key="5">
    <source>
        <dbReference type="EMBL" id="WIM04600.1"/>
    </source>
</evidence>
<dbReference type="GO" id="GO:0051224">
    <property type="term" value="P:negative regulation of protein transport"/>
    <property type="evidence" value="ECO:0007669"/>
    <property type="project" value="UniProtKB-UniRule"/>
</dbReference>
<protein>
    <recommendedName>
        <fullName evidence="4">Chaperone NapD</fullName>
    </recommendedName>
    <alternativeName>
        <fullName evidence="4">NapA signal peptide-binding chaperone NapD</fullName>
    </alternativeName>
</protein>
<reference evidence="5" key="1">
    <citation type="journal article" date="2023" name="Nat. Microbiol.">
        <title>Enrichment and characterization of a nitric oxide-reducing microbial community in a continuous bioreactor.</title>
        <authorList>
            <person name="Garrido-Amador P."/>
            <person name="Stortenbeker N."/>
            <person name="Wessels H.J.C.T."/>
            <person name="Speth D.R."/>
            <person name="Garcia-Heredia I."/>
            <person name="Kartal B."/>
        </authorList>
    </citation>
    <scope>NUCLEOTIDE SEQUENCE</scope>
    <source>
        <strain evidence="5">MAG1</strain>
    </source>
</reference>
<evidence type="ECO:0000256" key="1">
    <source>
        <dbReference type="ARBA" id="ARBA00004496"/>
    </source>
</evidence>
<gene>
    <name evidence="4" type="primary">napD</name>
    <name evidence="5" type="ORF">OHM77_07750</name>
</gene>
<dbReference type="GO" id="GO:0005737">
    <property type="term" value="C:cytoplasm"/>
    <property type="evidence" value="ECO:0007669"/>
    <property type="project" value="UniProtKB-SubCell"/>
</dbReference>
<dbReference type="Gene3D" id="3.30.70.920">
    <property type="match status" value="1"/>
</dbReference>
<comment type="function">
    <text evidence="4">Chaperone for NapA, the catalytic subunit of the periplasmic nitrate reductase. It binds directly and specifically to the twin-arginine signal peptide of NapA, preventing premature interaction with the Tat translocase and premature export.</text>
</comment>
<name>A0AA49FJ93_9PROT</name>
<dbReference type="PANTHER" id="PTHR38603">
    <property type="entry name" value="CHAPERONE NAPD"/>
    <property type="match status" value="1"/>
</dbReference>
<dbReference type="PANTHER" id="PTHR38603:SF1">
    <property type="entry name" value="CHAPERONE NAPD"/>
    <property type="match status" value="1"/>
</dbReference>
<comment type="subcellular location">
    <subcellularLocation>
        <location evidence="1 4">Cytoplasm</location>
    </subcellularLocation>
</comment>
<sequence length="82" mass="8684">MNISSAIIHARPGAAGAVQSRLAGINGVDIHAVSEEGRIIVTIETDDDRGTADTFEFISQVDGVLSASMVYHQTESDPDKEV</sequence>